<accession>A0A7N0V5W5</accession>
<evidence type="ECO:0000256" key="4">
    <source>
        <dbReference type="PROSITE-ProRule" id="PRU00175"/>
    </source>
</evidence>
<evidence type="ECO:0000313" key="6">
    <source>
        <dbReference type="EnsemblPlants" id="Kaladp0101s0106.1.v1.1.CDS.1"/>
    </source>
</evidence>
<evidence type="ECO:0000259" key="5">
    <source>
        <dbReference type="PROSITE" id="PS50089"/>
    </source>
</evidence>
<dbReference type="PROSITE" id="PS50089">
    <property type="entry name" value="ZF_RING_2"/>
    <property type="match status" value="1"/>
</dbReference>
<dbReference type="Proteomes" id="UP000594263">
    <property type="component" value="Unplaced"/>
</dbReference>
<name>A0A7N0V5W5_KALFE</name>
<dbReference type="OMA" id="TPFINQI"/>
<dbReference type="Pfam" id="PF13639">
    <property type="entry name" value="zf-RING_2"/>
    <property type="match status" value="1"/>
</dbReference>
<dbReference type="GO" id="GO:0016567">
    <property type="term" value="P:protein ubiquitination"/>
    <property type="evidence" value="ECO:0007669"/>
    <property type="project" value="UniProtKB-UniPathway"/>
</dbReference>
<evidence type="ECO:0000313" key="7">
    <source>
        <dbReference type="Proteomes" id="UP000594263"/>
    </source>
</evidence>
<evidence type="ECO:0000256" key="3">
    <source>
        <dbReference type="ARBA" id="ARBA00022833"/>
    </source>
</evidence>
<dbReference type="InterPro" id="IPR052788">
    <property type="entry name" value="RING-type_E3_ligase_ATL"/>
</dbReference>
<keyword evidence="3" id="KW-0862">Zinc</keyword>
<dbReference type="UniPathway" id="UPA00143"/>
<sequence>MIVAIAAVVGIVLISIISYVVVSLRSHTDDAGGGSETSGNEEVTQGFDRENPMTVFRGGANGECSICLDEFEEEDQVRKLSGCGHQFHAACVDRWVASRSRQPSCPTCRGQIV</sequence>
<dbReference type="AlphaFoldDB" id="A0A7N0V5W5"/>
<dbReference type="SMART" id="SM00184">
    <property type="entry name" value="RING"/>
    <property type="match status" value="1"/>
</dbReference>
<dbReference type="GO" id="GO:0008270">
    <property type="term" value="F:zinc ion binding"/>
    <property type="evidence" value="ECO:0007669"/>
    <property type="project" value="UniProtKB-KW"/>
</dbReference>
<proteinExistence type="predicted"/>
<dbReference type="PANTHER" id="PTHR45798">
    <property type="entry name" value="RING-H2 FINGER PROTEIN ATL61-RELATED-RELATED"/>
    <property type="match status" value="1"/>
</dbReference>
<organism evidence="6 7">
    <name type="scientific">Kalanchoe fedtschenkoi</name>
    <name type="common">Lavender scallops</name>
    <name type="synonym">South American air plant</name>
    <dbReference type="NCBI Taxonomy" id="63787"/>
    <lineage>
        <taxon>Eukaryota</taxon>
        <taxon>Viridiplantae</taxon>
        <taxon>Streptophyta</taxon>
        <taxon>Embryophyta</taxon>
        <taxon>Tracheophyta</taxon>
        <taxon>Spermatophyta</taxon>
        <taxon>Magnoliopsida</taxon>
        <taxon>eudicotyledons</taxon>
        <taxon>Gunneridae</taxon>
        <taxon>Pentapetalae</taxon>
        <taxon>Saxifragales</taxon>
        <taxon>Crassulaceae</taxon>
        <taxon>Kalanchoe</taxon>
    </lineage>
</organism>
<keyword evidence="2 4" id="KW-0863">Zinc-finger</keyword>
<evidence type="ECO:0000256" key="2">
    <source>
        <dbReference type="ARBA" id="ARBA00022771"/>
    </source>
</evidence>
<dbReference type="EnsemblPlants" id="Kaladp0101s0106.1.v1.1">
    <property type="protein sequence ID" value="Kaladp0101s0106.1.v1.1.CDS.1"/>
    <property type="gene ID" value="Kaladp0101s0106.v1.1"/>
</dbReference>
<evidence type="ECO:0000256" key="1">
    <source>
        <dbReference type="ARBA" id="ARBA00022723"/>
    </source>
</evidence>
<feature type="domain" description="RING-type" evidence="5">
    <location>
        <begin position="64"/>
        <end position="109"/>
    </location>
</feature>
<dbReference type="Gene3D" id="3.30.40.10">
    <property type="entry name" value="Zinc/RING finger domain, C3HC4 (zinc finger)"/>
    <property type="match status" value="1"/>
</dbReference>
<reference evidence="6" key="1">
    <citation type="submission" date="2021-01" db="UniProtKB">
        <authorList>
            <consortium name="EnsemblPlants"/>
        </authorList>
    </citation>
    <scope>IDENTIFICATION</scope>
</reference>
<dbReference type="InterPro" id="IPR013083">
    <property type="entry name" value="Znf_RING/FYVE/PHD"/>
</dbReference>
<keyword evidence="1" id="KW-0479">Metal-binding</keyword>
<dbReference type="InterPro" id="IPR001841">
    <property type="entry name" value="Znf_RING"/>
</dbReference>
<keyword evidence="7" id="KW-1185">Reference proteome</keyword>
<dbReference type="PANTHER" id="PTHR45798:SF97">
    <property type="entry name" value="ALCOHOL-SENSITIVE RING FINGER PROTEIN 1"/>
    <property type="match status" value="1"/>
</dbReference>
<dbReference type="Gramene" id="Kaladp0101s0106.1.v1.1">
    <property type="protein sequence ID" value="Kaladp0101s0106.1.v1.1.CDS.1"/>
    <property type="gene ID" value="Kaladp0101s0106.v1.1"/>
</dbReference>
<protein>
    <recommendedName>
        <fullName evidence="5">RING-type domain-containing protein</fullName>
    </recommendedName>
</protein>
<dbReference type="SUPFAM" id="SSF57850">
    <property type="entry name" value="RING/U-box"/>
    <property type="match status" value="1"/>
</dbReference>